<dbReference type="RefSeq" id="WP_039740992.1">
    <property type="nucleotide sequence ID" value="NZ_JTCM02000025.1"/>
</dbReference>
<dbReference type="InterPro" id="IPR001544">
    <property type="entry name" value="Aminotrans_IV"/>
</dbReference>
<proteinExistence type="inferred from homology"/>
<organism evidence="2 3">
    <name type="scientific">Hassallia byssoidea VB512170</name>
    <dbReference type="NCBI Taxonomy" id="1304833"/>
    <lineage>
        <taxon>Bacteria</taxon>
        <taxon>Bacillati</taxon>
        <taxon>Cyanobacteriota</taxon>
        <taxon>Cyanophyceae</taxon>
        <taxon>Nostocales</taxon>
        <taxon>Tolypothrichaceae</taxon>
        <taxon>Hassallia</taxon>
    </lineage>
</organism>
<dbReference type="GO" id="GO:0005829">
    <property type="term" value="C:cytosol"/>
    <property type="evidence" value="ECO:0007669"/>
    <property type="project" value="TreeGrafter"/>
</dbReference>
<comment type="caution">
    <text evidence="2">The sequence shown here is derived from an EMBL/GenBank/DDBJ whole genome shotgun (WGS) entry which is preliminary data.</text>
</comment>
<dbReference type="GO" id="GO:0016829">
    <property type="term" value="F:lyase activity"/>
    <property type="evidence" value="ECO:0007669"/>
    <property type="project" value="UniProtKB-KW"/>
</dbReference>
<dbReference type="EMBL" id="JTCM02000025">
    <property type="protein sequence ID" value="NEU73539.1"/>
    <property type="molecule type" value="Genomic_DNA"/>
</dbReference>
<dbReference type="SUPFAM" id="SSF56752">
    <property type="entry name" value="D-aminoacid aminotransferase-like PLP-dependent enzymes"/>
    <property type="match status" value="1"/>
</dbReference>
<sequence length="261" mass="30118">MFWYNGKLIESQTLELAIDDPGLLYGATVFTTLRVYGKLDSSLTNWVSHCDRLQFSLQTFGWQQPDWKRLRQGAELIMAHFPILRITVFPDGREWITGRLLIPDLTYKQINGIECTVSIPEYYRSLAIHKTGNYLSAWLAKNSAQKLNAQETILVSKAGNWLETSTGNLWGWLDGCWRTPPTEGILPGIMREKLINYLHTQQQVVREEPWTPELVKKFEAIAYSNCVVELIPIHTVIQPTGKLEYDPRHPIFQQLRQLFLA</sequence>
<dbReference type="InterPro" id="IPR036038">
    <property type="entry name" value="Aminotransferase-like"/>
</dbReference>
<reference evidence="2 3" key="1">
    <citation type="journal article" date="2015" name="Genome Announc.">
        <title>Draft Genome Sequence of Cyanobacterium Hassallia byssoidea Strain VB512170, Isolated from Monuments in India.</title>
        <authorList>
            <person name="Singh D."/>
            <person name="Chandrababunaidu M.M."/>
            <person name="Panda A."/>
            <person name="Sen D."/>
            <person name="Bhattacharyya S."/>
            <person name="Adhikary S.P."/>
            <person name="Tripathy S."/>
        </authorList>
    </citation>
    <scope>NUCLEOTIDE SEQUENCE [LARGE SCALE GENOMIC DNA]</scope>
    <source>
        <strain evidence="2 3">VB512170</strain>
    </source>
</reference>
<protein>
    <submittedName>
        <fullName evidence="2">4-amino-4-deoxychorismate lyase</fullName>
    </submittedName>
</protein>
<dbReference type="GO" id="GO:0046394">
    <property type="term" value="P:carboxylic acid biosynthetic process"/>
    <property type="evidence" value="ECO:0007669"/>
    <property type="project" value="UniProtKB-ARBA"/>
</dbReference>
<evidence type="ECO:0000313" key="2">
    <source>
        <dbReference type="EMBL" id="NEU73539.1"/>
    </source>
</evidence>
<dbReference type="PANTHER" id="PTHR42743">
    <property type="entry name" value="AMINO-ACID AMINOTRANSFERASE"/>
    <property type="match status" value="1"/>
</dbReference>
<dbReference type="InterPro" id="IPR043131">
    <property type="entry name" value="BCAT-like_N"/>
</dbReference>
<dbReference type="AlphaFoldDB" id="A0A846HA15"/>
<accession>A0A846HA15</accession>
<dbReference type="InterPro" id="IPR050571">
    <property type="entry name" value="Class-IV_PLP-Dep_Aminotrnsfr"/>
</dbReference>
<comment type="similarity">
    <text evidence="1">Belongs to the class-IV pyridoxal-phosphate-dependent aminotransferase family.</text>
</comment>
<evidence type="ECO:0000256" key="1">
    <source>
        <dbReference type="ARBA" id="ARBA00009320"/>
    </source>
</evidence>
<evidence type="ECO:0000313" key="3">
    <source>
        <dbReference type="Proteomes" id="UP000031549"/>
    </source>
</evidence>
<dbReference type="Pfam" id="PF01063">
    <property type="entry name" value="Aminotran_4"/>
    <property type="match status" value="1"/>
</dbReference>
<dbReference type="PANTHER" id="PTHR42743:SF11">
    <property type="entry name" value="AMINODEOXYCHORISMATE LYASE"/>
    <property type="match status" value="1"/>
</dbReference>
<keyword evidence="2" id="KW-0456">Lyase</keyword>
<dbReference type="Proteomes" id="UP000031549">
    <property type="component" value="Unassembled WGS sequence"/>
</dbReference>
<keyword evidence="3" id="KW-1185">Reference proteome</keyword>
<dbReference type="Gene3D" id="3.20.10.10">
    <property type="entry name" value="D-amino Acid Aminotransferase, subunit A, domain 2"/>
    <property type="match status" value="1"/>
</dbReference>
<gene>
    <name evidence="2" type="ORF">PI95_013430</name>
</gene>
<dbReference type="Gene3D" id="3.30.470.10">
    <property type="match status" value="1"/>
</dbReference>
<dbReference type="InterPro" id="IPR043132">
    <property type="entry name" value="BCAT-like_C"/>
</dbReference>
<name>A0A846HA15_9CYAN</name>